<dbReference type="InterPro" id="IPR036388">
    <property type="entry name" value="WH-like_DNA-bd_sf"/>
</dbReference>
<dbReference type="GO" id="GO:0003700">
    <property type="term" value="F:DNA-binding transcription factor activity"/>
    <property type="evidence" value="ECO:0007669"/>
    <property type="project" value="InterPro"/>
</dbReference>
<dbReference type="InterPro" id="IPR037171">
    <property type="entry name" value="NagB/RpiA_transferase-like"/>
</dbReference>
<dbReference type="PRINTS" id="PR00037">
    <property type="entry name" value="HTHLACR"/>
</dbReference>
<dbReference type="EMBL" id="PVTO01000001">
    <property type="protein sequence ID" value="PRY84214.1"/>
    <property type="molecule type" value="Genomic_DNA"/>
</dbReference>
<keyword evidence="2" id="KW-0238">DNA-binding</keyword>
<evidence type="ECO:0000313" key="6">
    <source>
        <dbReference type="Proteomes" id="UP000238205"/>
    </source>
</evidence>
<reference evidence="5 6" key="1">
    <citation type="submission" date="2018-03" db="EMBL/GenBank/DDBJ databases">
        <title>Genomic Encyclopedia of Archaeal and Bacterial Type Strains, Phase II (KMG-II): from individual species to whole genera.</title>
        <authorList>
            <person name="Goeker M."/>
        </authorList>
    </citation>
    <scope>NUCLEOTIDE SEQUENCE [LARGE SCALE GENOMIC DNA]</scope>
    <source>
        <strain evidence="5 6">DSM 13175</strain>
    </source>
</reference>
<dbReference type="PROSITE" id="PS00894">
    <property type="entry name" value="HTH_DEOR_1"/>
    <property type="match status" value="1"/>
</dbReference>
<dbReference type="Gene3D" id="1.10.10.10">
    <property type="entry name" value="Winged helix-like DNA-binding domain superfamily/Winged helix DNA-binding domain"/>
    <property type="match status" value="1"/>
</dbReference>
<organism evidence="5 6">
    <name type="scientific">Alkalibacterium olivapovliticus</name>
    <dbReference type="NCBI Taxonomy" id="99907"/>
    <lineage>
        <taxon>Bacteria</taxon>
        <taxon>Bacillati</taxon>
        <taxon>Bacillota</taxon>
        <taxon>Bacilli</taxon>
        <taxon>Lactobacillales</taxon>
        <taxon>Carnobacteriaceae</taxon>
        <taxon>Alkalibacterium</taxon>
    </lineage>
</organism>
<dbReference type="Pfam" id="PF08220">
    <property type="entry name" value="HTH_DeoR"/>
    <property type="match status" value="1"/>
</dbReference>
<dbReference type="SUPFAM" id="SSF100950">
    <property type="entry name" value="NagB/RpiA/CoA transferase-like"/>
    <property type="match status" value="1"/>
</dbReference>
<dbReference type="Pfam" id="PF00455">
    <property type="entry name" value="DeoRC"/>
    <property type="match status" value="1"/>
</dbReference>
<dbReference type="GO" id="GO:0003677">
    <property type="term" value="F:DNA binding"/>
    <property type="evidence" value="ECO:0007669"/>
    <property type="project" value="UniProtKB-KW"/>
</dbReference>
<feature type="domain" description="HTH deoR-type" evidence="4">
    <location>
        <begin position="3"/>
        <end position="58"/>
    </location>
</feature>
<keyword evidence="6" id="KW-1185">Reference proteome</keyword>
<dbReference type="InterPro" id="IPR050313">
    <property type="entry name" value="Carb_Metab_HTH_regulators"/>
</dbReference>
<evidence type="ECO:0000256" key="1">
    <source>
        <dbReference type="ARBA" id="ARBA00023015"/>
    </source>
</evidence>
<dbReference type="InterPro" id="IPR014036">
    <property type="entry name" value="DeoR-like_C"/>
</dbReference>
<dbReference type="InterPro" id="IPR018356">
    <property type="entry name" value="Tscrpt_reg_HTH_DeoR_CS"/>
</dbReference>
<dbReference type="SMART" id="SM01134">
    <property type="entry name" value="DeoRC"/>
    <property type="match status" value="1"/>
</dbReference>
<dbReference type="InterPro" id="IPR001034">
    <property type="entry name" value="DeoR_HTH"/>
</dbReference>
<protein>
    <submittedName>
        <fullName evidence="5">DeoR family fructose operon transcriptional repressor</fullName>
    </submittedName>
</protein>
<dbReference type="PROSITE" id="PS51000">
    <property type="entry name" value="HTH_DEOR_2"/>
    <property type="match status" value="1"/>
</dbReference>
<dbReference type="SUPFAM" id="SSF46785">
    <property type="entry name" value="Winged helix' DNA-binding domain"/>
    <property type="match status" value="1"/>
</dbReference>
<name>A0A2T0WCF7_9LACT</name>
<dbReference type="RefSeq" id="WP_106190177.1">
    <property type="nucleotide sequence ID" value="NZ_PVTO01000001.1"/>
</dbReference>
<evidence type="ECO:0000313" key="5">
    <source>
        <dbReference type="EMBL" id="PRY84214.1"/>
    </source>
</evidence>
<evidence type="ECO:0000259" key="4">
    <source>
        <dbReference type="PROSITE" id="PS51000"/>
    </source>
</evidence>
<dbReference type="OrthoDB" id="9797223at2"/>
<dbReference type="SMART" id="SM00420">
    <property type="entry name" value="HTH_DEOR"/>
    <property type="match status" value="1"/>
</dbReference>
<dbReference type="AlphaFoldDB" id="A0A2T0WCF7"/>
<dbReference type="PANTHER" id="PTHR30363">
    <property type="entry name" value="HTH-TYPE TRANSCRIPTIONAL REGULATOR SRLR-RELATED"/>
    <property type="match status" value="1"/>
</dbReference>
<dbReference type="InterPro" id="IPR036390">
    <property type="entry name" value="WH_DNA-bd_sf"/>
</dbReference>
<gene>
    <name evidence="5" type="ORF">CLV38_101135</name>
</gene>
<accession>A0A2T0WCF7</accession>
<comment type="caution">
    <text evidence="5">The sequence shown here is derived from an EMBL/GenBank/DDBJ whole genome shotgun (WGS) entry which is preliminary data.</text>
</comment>
<dbReference type="Proteomes" id="UP000238205">
    <property type="component" value="Unassembled WGS sequence"/>
</dbReference>
<proteinExistence type="predicted"/>
<dbReference type="Gene3D" id="3.40.50.1360">
    <property type="match status" value="1"/>
</dbReference>
<keyword evidence="3" id="KW-0804">Transcription</keyword>
<keyword evidence="1" id="KW-0805">Transcription regulation</keyword>
<dbReference type="PANTHER" id="PTHR30363:SF56">
    <property type="entry name" value="TRANSCRIPTIONAL REGULATOR, DEOR FAMILY"/>
    <property type="match status" value="1"/>
</dbReference>
<sequence>MLTEDRYSAIMDLLSEKDTVTIQELISQLNHSESTIRRDLTLLEAHGRLVRVHGGAKMKRRASDEASMEDKTVKNTQDKEIIGRAAADLVEDHDVIYLDAGSTTYAMIPYLVDKKITVVTNGVPHAALLSDHKIDTVLLGGKIKQKTKAIIGTVAEKQLDAFHFSKAFMGMNGVDPHYGFTTPDIEEASVKQKAMHQSNEPYVLADPSKFGEVSFVKVADIDDCAVITSVSTKLSRKIQELTKVIEVSK</sequence>
<evidence type="ECO:0000256" key="3">
    <source>
        <dbReference type="ARBA" id="ARBA00023163"/>
    </source>
</evidence>
<evidence type="ECO:0000256" key="2">
    <source>
        <dbReference type="ARBA" id="ARBA00023125"/>
    </source>
</evidence>